<evidence type="ECO:0000313" key="1">
    <source>
        <dbReference type="EMBL" id="SFK11144.1"/>
    </source>
</evidence>
<gene>
    <name evidence="1" type="ORF">SAMN05216275_117144</name>
</gene>
<reference evidence="2" key="1">
    <citation type="submission" date="2016-10" db="EMBL/GenBank/DDBJ databases">
        <authorList>
            <person name="Varghese N."/>
            <person name="Submissions S."/>
        </authorList>
    </citation>
    <scope>NUCLEOTIDE SEQUENCE [LARGE SCALE GENOMIC DNA]</scope>
    <source>
        <strain evidence="2">CGMCC 4.2126</strain>
    </source>
</reference>
<accession>A0A1I3WU51</accession>
<organism evidence="1 2">
    <name type="scientific">Streptosporangium canum</name>
    <dbReference type="NCBI Taxonomy" id="324952"/>
    <lineage>
        <taxon>Bacteria</taxon>
        <taxon>Bacillati</taxon>
        <taxon>Actinomycetota</taxon>
        <taxon>Actinomycetes</taxon>
        <taxon>Streptosporangiales</taxon>
        <taxon>Streptosporangiaceae</taxon>
        <taxon>Streptosporangium</taxon>
    </lineage>
</organism>
<keyword evidence="2" id="KW-1185">Reference proteome</keyword>
<name>A0A1I3WU51_9ACTN</name>
<proteinExistence type="predicted"/>
<dbReference type="AlphaFoldDB" id="A0A1I3WU51"/>
<dbReference type="EMBL" id="FOQY01000017">
    <property type="protein sequence ID" value="SFK11144.1"/>
    <property type="molecule type" value="Genomic_DNA"/>
</dbReference>
<dbReference type="Proteomes" id="UP000199111">
    <property type="component" value="Unassembled WGS sequence"/>
</dbReference>
<sequence>MNGLLSAGLIQENPVSSQDVAPCPYLPVRDAIRGLGGRCAARYAGGMAERRPYPSDLSDARWALVEPVLNAWRATTKPYRPAPKP</sequence>
<protein>
    <submittedName>
        <fullName evidence="1">Uncharacterized protein</fullName>
    </submittedName>
</protein>
<evidence type="ECO:0000313" key="2">
    <source>
        <dbReference type="Proteomes" id="UP000199111"/>
    </source>
</evidence>